<dbReference type="Proteomes" id="UP000008561">
    <property type="component" value="Chromosome"/>
</dbReference>
<dbReference type="RefSeq" id="WP_012174642.1">
    <property type="nucleotide sequence ID" value="NC_009943.1"/>
</dbReference>
<name>A8ZY17_DESOH</name>
<proteinExistence type="predicted"/>
<evidence type="ECO:0000256" key="4">
    <source>
        <dbReference type="PROSITE-ProRule" id="PRU00335"/>
    </source>
</evidence>
<evidence type="ECO:0000256" key="2">
    <source>
        <dbReference type="ARBA" id="ARBA00023125"/>
    </source>
</evidence>
<dbReference type="PRINTS" id="PR00455">
    <property type="entry name" value="HTHTETR"/>
</dbReference>
<dbReference type="Pfam" id="PF17932">
    <property type="entry name" value="TetR_C_24"/>
    <property type="match status" value="1"/>
</dbReference>
<dbReference type="AlphaFoldDB" id="A8ZY17"/>
<keyword evidence="2 4" id="KW-0238">DNA-binding</keyword>
<dbReference type="eggNOG" id="COG1309">
    <property type="taxonomic scope" value="Bacteria"/>
</dbReference>
<dbReference type="SUPFAM" id="SSF48498">
    <property type="entry name" value="Tetracyclin repressor-like, C-terminal domain"/>
    <property type="match status" value="1"/>
</dbReference>
<evidence type="ECO:0000256" key="1">
    <source>
        <dbReference type="ARBA" id="ARBA00023015"/>
    </source>
</evidence>
<protein>
    <submittedName>
        <fullName evidence="6">Transcriptional regulator, TetR family</fullName>
    </submittedName>
</protein>
<gene>
    <name evidence="6" type="ordered locus">Dole_1218</name>
</gene>
<dbReference type="GO" id="GO:0003700">
    <property type="term" value="F:DNA-binding transcription factor activity"/>
    <property type="evidence" value="ECO:0007669"/>
    <property type="project" value="TreeGrafter"/>
</dbReference>
<dbReference type="InterPro" id="IPR041490">
    <property type="entry name" value="KstR2_TetR_C"/>
</dbReference>
<dbReference type="PANTHER" id="PTHR30055:SF234">
    <property type="entry name" value="HTH-TYPE TRANSCRIPTIONAL REGULATOR BETI"/>
    <property type="match status" value="1"/>
</dbReference>
<dbReference type="PROSITE" id="PS50977">
    <property type="entry name" value="HTH_TETR_2"/>
    <property type="match status" value="1"/>
</dbReference>
<dbReference type="KEGG" id="dol:Dole_1218"/>
<dbReference type="SUPFAM" id="SSF46689">
    <property type="entry name" value="Homeodomain-like"/>
    <property type="match status" value="1"/>
</dbReference>
<dbReference type="Pfam" id="PF00440">
    <property type="entry name" value="TetR_N"/>
    <property type="match status" value="1"/>
</dbReference>
<dbReference type="Gene3D" id="1.10.10.60">
    <property type="entry name" value="Homeodomain-like"/>
    <property type="match status" value="1"/>
</dbReference>
<keyword evidence="7" id="KW-1185">Reference proteome</keyword>
<organism evidence="6 7">
    <name type="scientific">Desulfosudis oleivorans (strain DSM 6200 / JCM 39069 / Hxd3)</name>
    <name type="common">Desulfococcus oleovorans</name>
    <dbReference type="NCBI Taxonomy" id="96561"/>
    <lineage>
        <taxon>Bacteria</taxon>
        <taxon>Pseudomonadati</taxon>
        <taxon>Thermodesulfobacteriota</taxon>
        <taxon>Desulfobacteria</taxon>
        <taxon>Desulfobacterales</taxon>
        <taxon>Desulfosudaceae</taxon>
        <taxon>Desulfosudis</taxon>
    </lineage>
</organism>
<dbReference type="EMBL" id="CP000859">
    <property type="protein sequence ID" value="ABW67024.1"/>
    <property type="molecule type" value="Genomic_DNA"/>
</dbReference>
<dbReference type="InterPro" id="IPR009057">
    <property type="entry name" value="Homeodomain-like_sf"/>
</dbReference>
<dbReference type="HOGENOM" id="CLU_069356_12_2_7"/>
<evidence type="ECO:0000313" key="7">
    <source>
        <dbReference type="Proteomes" id="UP000008561"/>
    </source>
</evidence>
<keyword evidence="1" id="KW-0805">Transcription regulation</keyword>
<keyword evidence="3" id="KW-0804">Transcription</keyword>
<dbReference type="InterPro" id="IPR036271">
    <property type="entry name" value="Tet_transcr_reg_TetR-rel_C_sf"/>
</dbReference>
<feature type="DNA-binding region" description="H-T-H motif" evidence="4">
    <location>
        <begin position="31"/>
        <end position="50"/>
    </location>
</feature>
<reference evidence="6 7" key="1">
    <citation type="submission" date="2007-10" db="EMBL/GenBank/DDBJ databases">
        <title>Complete sequence of Desulfococcus oleovorans Hxd3.</title>
        <authorList>
            <consortium name="US DOE Joint Genome Institute"/>
            <person name="Copeland A."/>
            <person name="Lucas S."/>
            <person name="Lapidus A."/>
            <person name="Barry K."/>
            <person name="Glavina del Rio T."/>
            <person name="Dalin E."/>
            <person name="Tice H."/>
            <person name="Pitluck S."/>
            <person name="Kiss H."/>
            <person name="Brettin T."/>
            <person name="Bruce D."/>
            <person name="Detter J.C."/>
            <person name="Han C."/>
            <person name="Schmutz J."/>
            <person name="Larimer F."/>
            <person name="Land M."/>
            <person name="Hauser L."/>
            <person name="Kyrpides N."/>
            <person name="Kim E."/>
            <person name="Wawrik B."/>
            <person name="Richardson P."/>
        </authorList>
    </citation>
    <scope>NUCLEOTIDE SEQUENCE [LARGE SCALE GENOMIC DNA]</scope>
    <source>
        <strain evidence="7">DSM 6200 / JCM 39069 / Hxd3</strain>
    </source>
</reference>
<feature type="domain" description="HTH tetR-type" evidence="5">
    <location>
        <begin position="8"/>
        <end position="68"/>
    </location>
</feature>
<dbReference type="InterPro" id="IPR050109">
    <property type="entry name" value="HTH-type_TetR-like_transc_reg"/>
</dbReference>
<evidence type="ECO:0000256" key="3">
    <source>
        <dbReference type="ARBA" id="ARBA00023163"/>
    </source>
</evidence>
<dbReference type="PANTHER" id="PTHR30055">
    <property type="entry name" value="HTH-TYPE TRANSCRIPTIONAL REGULATOR RUTR"/>
    <property type="match status" value="1"/>
</dbReference>
<evidence type="ECO:0000259" key="5">
    <source>
        <dbReference type="PROSITE" id="PS50977"/>
    </source>
</evidence>
<accession>A8ZY17</accession>
<dbReference type="STRING" id="96561.Dole_1218"/>
<dbReference type="InterPro" id="IPR001647">
    <property type="entry name" value="HTH_TetR"/>
</dbReference>
<dbReference type="Gene3D" id="1.10.357.10">
    <property type="entry name" value="Tetracycline Repressor, domain 2"/>
    <property type="match status" value="1"/>
</dbReference>
<sequence>MTKRPSRKERKKLIVQAAAEVFAEKGYNKTLVAEVAVAAGIGKGTVYEYFKSKDDLFFAVFQYVVQESGDTAEAALEKAAGKTAALRLTALNSAIVSWIVQHRHLYTLSMEFWAATVSASPEMRVRMEKEFKNIYERFRRIVGGIIQEGVAGGVFKKSINSKAIAAAVVGSWDGLGVQAWFDPEFKIEKTSRTYMELLINGMLAEN</sequence>
<dbReference type="OrthoDB" id="5431414at2"/>
<dbReference type="GO" id="GO:0000976">
    <property type="term" value="F:transcription cis-regulatory region binding"/>
    <property type="evidence" value="ECO:0007669"/>
    <property type="project" value="TreeGrafter"/>
</dbReference>
<evidence type="ECO:0000313" key="6">
    <source>
        <dbReference type="EMBL" id="ABW67024.1"/>
    </source>
</evidence>